<evidence type="ECO:0000256" key="4">
    <source>
        <dbReference type="ARBA" id="ARBA00023040"/>
    </source>
</evidence>
<organism evidence="11 12">
    <name type="scientific">Plakobranchus ocellatus</name>
    <dbReference type="NCBI Taxonomy" id="259542"/>
    <lineage>
        <taxon>Eukaryota</taxon>
        <taxon>Metazoa</taxon>
        <taxon>Spiralia</taxon>
        <taxon>Lophotrochozoa</taxon>
        <taxon>Mollusca</taxon>
        <taxon>Gastropoda</taxon>
        <taxon>Heterobranchia</taxon>
        <taxon>Euthyneura</taxon>
        <taxon>Panpulmonata</taxon>
        <taxon>Sacoglossa</taxon>
        <taxon>Placobranchoidea</taxon>
        <taxon>Plakobranchidae</taxon>
        <taxon>Plakobranchus</taxon>
    </lineage>
</organism>
<proteinExistence type="predicted"/>
<comment type="caution">
    <text evidence="11">The sequence shown here is derived from an EMBL/GenBank/DDBJ whole genome shotgun (WGS) entry which is preliminary data.</text>
</comment>
<dbReference type="InterPro" id="IPR017452">
    <property type="entry name" value="GPCR_Rhodpsn_7TM"/>
</dbReference>
<evidence type="ECO:0000256" key="9">
    <source>
        <dbReference type="SAM" id="Phobius"/>
    </source>
</evidence>
<dbReference type="GO" id="GO:0004930">
    <property type="term" value="F:G protein-coupled receptor activity"/>
    <property type="evidence" value="ECO:0007669"/>
    <property type="project" value="UniProtKB-KW"/>
</dbReference>
<evidence type="ECO:0000256" key="8">
    <source>
        <dbReference type="SAM" id="MobiDB-lite"/>
    </source>
</evidence>
<feature type="region of interest" description="Disordered" evidence="8">
    <location>
        <begin position="1"/>
        <end position="20"/>
    </location>
</feature>
<accession>A0AAV3ZLC0</accession>
<feature type="compositionally biased region" description="Polar residues" evidence="8">
    <location>
        <begin position="317"/>
        <end position="326"/>
    </location>
</feature>
<dbReference type="SUPFAM" id="SSF81321">
    <property type="entry name" value="Family A G protein-coupled receptor-like"/>
    <property type="match status" value="1"/>
</dbReference>
<evidence type="ECO:0000256" key="7">
    <source>
        <dbReference type="ARBA" id="ARBA00023224"/>
    </source>
</evidence>
<keyword evidence="4" id="KW-0297">G-protein coupled receptor</keyword>
<dbReference type="Pfam" id="PF00001">
    <property type="entry name" value="7tm_1"/>
    <property type="match status" value="1"/>
</dbReference>
<name>A0AAV3ZLC0_9GAST</name>
<keyword evidence="6 11" id="KW-0675">Receptor</keyword>
<evidence type="ECO:0000256" key="1">
    <source>
        <dbReference type="ARBA" id="ARBA00004141"/>
    </source>
</evidence>
<dbReference type="InterPro" id="IPR000276">
    <property type="entry name" value="GPCR_Rhodpsn"/>
</dbReference>
<feature type="region of interest" description="Disordered" evidence="8">
    <location>
        <begin position="305"/>
        <end position="326"/>
    </location>
</feature>
<evidence type="ECO:0000256" key="5">
    <source>
        <dbReference type="ARBA" id="ARBA00023136"/>
    </source>
</evidence>
<feature type="transmembrane region" description="Helical" evidence="9">
    <location>
        <begin position="197"/>
        <end position="220"/>
    </location>
</feature>
<dbReference type="Gene3D" id="1.20.1070.10">
    <property type="entry name" value="Rhodopsin 7-helix transmembrane proteins"/>
    <property type="match status" value="1"/>
</dbReference>
<dbReference type="PANTHER" id="PTHR24243:SF224">
    <property type="entry name" value="G-PROTEIN COUPLED RECEPTOR 19-RELATED"/>
    <property type="match status" value="1"/>
</dbReference>
<evidence type="ECO:0000259" key="10">
    <source>
        <dbReference type="PROSITE" id="PS50262"/>
    </source>
</evidence>
<evidence type="ECO:0000256" key="2">
    <source>
        <dbReference type="ARBA" id="ARBA00022692"/>
    </source>
</evidence>
<dbReference type="EMBL" id="BLXT01002484">
    <property type="protein sequence ID" value="GFN95163.1"/>
    <property type="molecule type" value="Genomic_DNA"/>
</dbReference>
<feature type="transmembrane region" description="Helical" evidence="9">
    <location>
        <begin position="105"/>
        <end position="128"/>
    </location>
</feature>
<dbReference type="PANTHER" id="PTHR24243">
    <property type="entry name" value="G-PROTEIN COUPLED RECEPTOR"/>
    <property type="match status" value="1"/>
</dbReference>
<sequence>MIIDDDNDDDDGDDDDDDGDYSIATTTIQYYYRKYLVIAHPISAKRYCTSKTTRIALLCTWLTAILMACPALAVMGTESNTFYNNSSSVVVVLCADIGVSPNGKIAYAIWNLSSLFVVPTAVLVFCYVKCIHVLWSSTRQLETMTSNNMNSRSPFRGGYESSQVEITYGSTQGTQTIIRNSPSLRAGEKALQARKQVIKMLIIIIVVFFVAWGPKLVLAVMKKYRVSFLYLPPAFVFERIFNILPFVQSCINPIIYVFMSRNIRTSIQHLACVVCACKSCRKNRPVEESPSHELLPTKHTQLEIESSKSNHRVPCSGASTNSRTYV</sequence>
<dbReference type="AlphaFoldDB" id="A0AAV3ZLC0"/>
<reference evidence="11 12" key="1">
    <citation type="journal article" date="2021" name="Elife">
        <title>Chloroplast acquisition without the gene transfer in kleptoplastic sea slugs, Plakobranchus ocellatus.</title>
        <authorList>
            <person name="Maeda T."/>
            <person name="Takahashi S."/>
            <person name="Yoshida T."/>
            <person name="Shimamura S."/>
            <person name="Takaki Y."/>
            <person name="Nagai Y."/>
            <person name="Toyoda A."/>
            <person name="Suzuki Y."/>
            <person name="Arimoto A."/>
            <person name="Ishii H."/>
            <person name="Satoh N."/>
            <person name="Nishiyama T."/>
            <person name="Hasebe M."/>
            <person name="Maruyama T."/>
            <person name="Minagawa J."/>
            <person name="Obokata J."/>
            <person name="Shigenobu S."/>
        </authorList>
    </citation>
    <scope>NUCLEOTIDE SEQUENCE [LARGE SCALE GENOMIC DNA]</scope>
</reference>
<feature type="domain" description="G-protein coupled receptors family 1 profile" evidence="10">
    <location>
        <begin position="34"/>
        <end position="256"/>
    </location>
</feature>
<dbReference type="PROSITE" id="PS50262">
    <property type="entry name" value="G_PROTEIN_RECEP_F1_2"/>
    <property type="match status" value="1"/>
</dbReference>
<evidence type="ECO:0000313" key="12">
    <source>
        <dbReference type="Proteomes" id="UP000735302"/>
    </source>
</evidence>
<keyword evidence="3 9" id="KW-1133">Transmembrane helix</keyword>
<evidence type="ECO:0000256" key="6">
    <source>
        <dbReference type="ARBA" id="ARBA00023170"/>
    </source>
</evidence>
<comment type="subcellular location">
    <subcellularLocation>
        <location evidence="1">Membrane</location>
        <topology evidence="1">Multi-pass membrane protein</topology>
    </subcellularLocation>
</comment>
<keyword evidence="5 9" id="KW-0472">Membrane</keyword>
<evidence type="ECO:0000313" key="11">
    <source>
        <dbReference type="EMBL" id="GFN95163.1"/>
    </source>
</evidence>
<keyword evidence="12" id="KW-1185">Reference proteome</keyword>
<feature type="transmembrane region" description="Helical" evidence="9">
    <location>
        <begin position="55"/>
        <end position="75"/>
    </location>
</feature>
<keyword evidence="7" id="KW-0807">Transducer</keyword>
<dbReference type="PRINTS" id="PR00237">
    <property type="entry name" value="GPCRRHODOPSN"/>
</dbReference>
<dbReference type="Proteomes" id="UP000735302">
    <property type="component" value="Unassembled WGS sequence"/>
</dbReference>
<evidence type="ECO:0000256" key="3">
    <source>
        <dbReference type="ARBA" id="ARBA00022989"/>
    </source>
</evidence>
<feature type="transmembrane region" description="Helical" evidence="9">
    <location>
        <begin position="240"/>
        <end position="259"/>
    </location>
</feature>
<gene>
    <name evidence="11" type="ORF">PoB_002166900</name>
</gene>
<dbReference type="GO" id="GO:0005886">
    <property type="term" value="C:plasma membrane"/>
    <property type="evidence" value="ECO:0007669"/>
    <property type="project" value="TreeGrafter"/>
</dbReference>
<keyword evidence="2 9" id="KW-0812">Transmembrane</keyword>
<protein>
    <submittedName>
        <fullName evidence="11">Cholecystokinin receptor</fullName>
    </submittedName>
</protein>